<dbReference type="OrthoDB" id="789445at2"/>
<name>A0A1X9YVX8_9BACT</name>
<evidence type="ECO:0000313" key="2">
    <source>
        <dbReference type="Proteomes" id="UP000266292"/>
    </source>
</evidence>
<keyword evidence="2" id="KW-1185">Reference proteome</keyword>
<dbReference type="STRING" id="709015.GCA_000472485_03528"/>
<protein>
    <submittedName>
        <fullName evidence="1">Uncharacterized protein</fullName>
    </submittedName>
</protein>
<dbReference type="Proteomes" id="UP000266292">
    <property type="component" value="Chromosome"/>
</dbReference>
<organism evidence="1 2">
    <name type="scientific">Pontibacter actiniarum</name>
    <dbReference type="NCBI Taxonomy" id="323450"/>
    <lineage>
        <taxon>Bacteria</taxon>
        <taxon>Pseudomonadati</taxon>
        <taxon>Bacteroidota</taxon>
        <taxon>Cytophagia</taxon>
        <taxon>Cytophagales</taxon>
        <taxon>Hymenobacteraceae</taxon>
        <taxon>Pontibacter</taxon>
    </lineage>
</organism>
<dbReference type="EMBL" id="CP021235">
    <property type="protein sequence ID" value="ARS37076.1"/>
    <property type="molecule type" value="Genomic_DNA"/>
</dbReference>
<accession>A0A1X9YVX8</accession>
<dbReference type="KEGG" id="pact:CA264_17470"/>
<gene>
    <name evidence="1" type="ORF">CA264_17470</name>
</gene>
<sequence length="210" mass="24398">MYPIMNNEVEESLKRLESLDKVVIESAKEMIHDENMYPLDLLANAVLNRTLSTISGFVLLTRANNFNCAAHLIRLHLDNLLRFSAAWIVDNPHDFAMKVLSGEQINHLKDSAGAKMHDSYLVKKLSIDYPWVEKVYKETSGFVHLSDKHIFNSTRLKDKEQRTIAFSISKEDLFVDDQLRLEATELMIEITNCICHFIRSWTWTKKHPHK</sequence>
<evidence type="ECO:0000313" key="1">
    <source>
        <dbReference type="EMBL" id="ARS37076.1"/>
    </source>
</evidence>
<dbReference type="AlphaFoldDB" id="A0A1X9YVX8"/>
<reference evidence="2" key="1">
    <citation type="submission" date="2017-05" db="EMBL/GenBank/DDBJ databases">
        <authorList>
            <person name="Ray J."/>
            <person name="Price M."/>
            <person name="Deutschbauer A."/>
        </authorList>
    </citation>
    <scope>NUCLEOTIDE SEQUENCE [LARGE SCALE GENOMIC DNA]</scope>
    <source>
        <strain evidence="2">DSM 19842</strain>
    </source>
</reference>
<proteinExistence type="predicted"/>